<dbReference type="VEuPathDB" id="TrichDB:TVAGG3_0417230"/>
<dbReference type="AlphaFoldDB" id="A2FNN3"/>
<keyword evidence="2" id="KW-1185">Reference proteome</keyword>
<dbReference type="Proteomes" id="UP000001542">
    <property type="component" value="Unassembled WGS sequence"/>
</dbReference>
<name>A2FNN3_TRIV3</name>
<protein>
    <submittedName>
        <fullName evidence="1">Uncharacterized protein</fullName>
    </submittedName>
</protein>
<proteinExistence type="predicted"/>
<reference evidence="1" key="1">
    <citation type="submission" date="2006-10" db="EMBL/GenBank/DDBJ databases">
        <authorList>
            <person name="Amadeo P."/>
            <person name="Zhao Q."/>
            <person name="Wortman J."/>
            <person name="Fraser-Liggett C."/>
            <person name="Carlton J."/>
        </authorList>
    </citation>
    <scope>NUCLEOTIDE SEQUENCE</scope>
    <source>
        <strain evidence="1">G3</strain>
    </source>
</reference>
<dbReference type="KEGG" id="tva:4751189"/>
<dbReference type="EMBL" id="DS113910">
    <property type="protein sequence ID" value="EAX93472.1"/>
    <property type="molecule type" value="Genomic_DNA"/>
</dbReference>
<evidence type="ECO:0000313" key="2">
    <source>
        <dbReference type="Proteomes" id="UP000001542"/>
    </source>
</evidence>
<dbReference type="VEuPathDB" id="TrichDB:TVAG_427000"/>
<dbReference type="RefSeq" id="XP_001306402.1">
    <property type="nucleotide sequence ID" value="XM_001306401.1"/>
</dbReference>
<organism evidence="1 2">
    <name type="scientific">Trichomonas vaginalis (strain ATCC PRA-98 / G3)</name>
    <dbReference type="NCBI Taxonomy" id="412133"/>
    <lineage>
        <taxon>Eukaryota</taxon>
        <taxon>Metamonada</taxon>
        <taxon>Parabasalia</taxon>
        <taxon>Trichomonadida</taxon>
        <taxon>Trichomonadidae</taxon>
        <taxon>Trichomonas</taxon>
    </lineage>
</organism>
<dbReference type="InParanoid" id="A2FNN3"/>
<gene>
    <name evidence="1" type="ORF">TVAG_427000</name>
</gene>
<evidence type="ECO:0000313" key="1">
    <source>
        <dbReference type="EMBL" id="EAX93472.1"/>
    </source>
</evidence>
<reference evidence="1" key="2">
    <citation type="journal article" date="2007" name="Science">
        <title>Draft genome sequence of the sexually transmitted pathogen Trichomonas vaginalis.</title>
        <authorList>
            <person name="Carlton J.M."/>
            <person name="Hirt R.P."/>
            <person name="Silva J.C."/>
            <person name="Delcher A.L."/>
            <person name="Schatz M."/>
            <person name="Zhao Q."/>
            <person name="Wortman J.R."/>
            <person name="Bidwell S.L."/>
            <person name="Alsmark U.C.M."/>
            <person name="Besteiro S."/>
            <person name="Sicheritz-Ponten T."/>
            <person name="Noel C.J."/>
            <person name="Dacks J.B."/>
            <person name="Foster P.G."/>
            <person name="Simillion C."/>
            <person name="Van de Peer Y."/>
            <person name="Miranda-Saavedra D."/>
            <person name="Barton G.J."/>
            <person name="Westrop G.D."/>
            <person name="Mueller S."/>
            <person name="Dessi D."/>
            <person name="Fiori P.L."/>
            <person name="Ren Q."/>
            <person name="Paulsen I."/>
            <person name="Zhang H."/>
            <person name="Bastida-Corcuera F.D."/>
            <person name="Simoes-Barbosa A."/>
            <person name="Brown M.T."/>
            <person name="Hayes R.D."/>
            <person name="Mukherjee M."/>
            <person name="Okumura C.Y."/>
            <person name="Schneider R."/>
            <person name="Smith A.J."/>
            <person name="Vanacova S."/>
            <person name="Villalvazo M."/>
            <person name="Haas B.J."/>
            <person name="Pertea M."/>
            <person name="Feldblyum T.V."/>
            <person name="Utterback T.R."/>
            <person name="Shu C.L."/>
            <person name="Osoegawa K."/>
            <person name="de Jong P.J."/>
            <person name="Hrdy I."/>
            <person name="Horvathova L."/>
            <person name="Zubacova Z."/>
            <person name="Dolezal P."/>
            <person name="Malik S.B."/>
            <person name="Logsdon J.M. Jr."/>
            <person name="Henze K."/>
            <person name="Gupta A."/>
            <person name="Wang C.C."/>
            <person name="Dunne R.L."/>
            <person name="Upcroft J.A."/>
            <person name="Upcroft P."/>
            <person name="White O."/>
            <person name="Salzberg S.L."/>
            <person name="Tang P."/>
            <person name="Chiu C.-H."/>
            <person name="Lee Y.-S."/>
            <person name="Embley T.M."/>
            <person name="Coombs G.H."/>
            <person name="Mottram J.C."/>
            <person name="Tachezy J."/>
            <person name="Fraser-Liggett C.M."/>
            <person name="Johnson P.J."/>
        </authorList>
    </citation>
    <scope>NUCLEOTIDE SEQUENCE [LARGE SCALE GENOMIC DNA]</scope>
    <source>
        <strain evidence="1">G3</strain>
    </source>
</reference>
<accession>A2FNN3</accession>
<sequence>MQEEADAGQSTTPIFKLEIPEDVVHHFKERAKKPCKEAKEFYDKYLVAEDGYRYRIMKLLFYTYMKYNYSIDRSKKQQLKLLDPYNQAIALIVIKHLNEIEFGDVKFIYIQDILDVKIVEGWMNILDIVGADYRLFRTGQLKKFGNKLTDIYFILNDEIHAGKYPDTGLKIPTPEEYHKFMGNNQLLTEPPDGYCTSCRI</sequence>